<name>A0A6L5JZU8_RHOTE</name>
<dbReference type="EMBL" id="WIXJ01000007">
    <property type="protein sequence ID" value="MQY52184.1"/>
    <property type="molecule type" value="Genomic_DNA"/>
</dbReference>
<dbReference type="AlphaFoldDB" id="A0A6L5JZU8"/>
<evidence type="ECO:0000313" key="1">
    <source>
        <dbReference type="EMBL" id="MQY52184.1"/>
    </source>
</evidence>
<sequence>MPALLDTPDLRTLADAIDDSCVMLSAQQGGLPTPGASQTLARQLAETLARLVPGVRFREALTRGGWYRLGSVIDGNGERVAAQLGRWAEDALASHGGDLHALADDCAARGLRATCLNGKTHYWVAQIGPAATDMLQLEIEELQEVVSHVLVDDDAPSQPTSLEELIDPGEDTARLNLPIGAPFYSLRRLAHVGDFLATLRAQKPQPQAVHRFIDDWQRSSAGASTLFSTHWLLALREYVDRYHQTIYQARPLAAAGKGAPTFASCVGMRGRALQEALTAFDRQAGYPMAWFFHTLTSKAVPLAVTVAVVEDMHAGFHYLPQRDLDVVTDSLHRPYSF</sequence>
<protein>
    <submittedName>
        <fullName evidence="1">Uncharacterized protein</fullName>
    </submittedName>
</protein>
<gene>
    <name evidence="1" type="ORF">GHK24_10400</name>
</gene>
<dbReference type="Proteomes" id="UP000480275">
    <property type="component" value="Unassembled WGS sequence"/>
</dbReference>
<evidence type="ECO:0000313" key="2">
    <source>
        <dbReference type="Proteomes" id="UP000480275"/>
    </source>
</evidence>
<accession>A0A6L5JZU8</accession>
<reference evidence="1 2" key="1">
    <citation type="submission" date="2019-10" db="EMBL/GenBank/DDBJ databases">
        <title>Whole-genome sequence of the purple nonsulfur photosynthetic bacterium Rhodocyclus tenuis.</title>
        <authorList>
            <person name="Kyndt J.A."/>
            <person name="Meyer T.E."/>
        </authorList>
    </citation>
    <scope>NUCLEOTIDE SEQUENCE [LARGE SCALE GENOMIC DNA]</scope>
    <source>
        <strain evidence="1 2">DSM 110</strain>
    </source>
</reference>
<comment type="caution">
    <text evidence="1">The sequence shown here is derived from an EMBL/GenBank/DDBJ whole genome shotgun (WGS) entry which is preliminary data.</text>
</comment>
<organism evidence="1 2">
    <name type="scientific">Rhodocyclus tenuis</name>
    <name type="common">Rhodospirillum tenue</name>
    <dbReference type="NCBI Taxonomy" id="1066"/>
    <lineage>
        <taxon>Bacteria</taxon>
        <taxon>Pseudomonadati</taxon>
        <taxon>Pseudomonadota</taxon>
        <taxon>Betaproteobacteria</taxon>
        <taxon>Rhodocyclales</taxon>
        <taxon>Rhodocyclaceae</taxon>
        <taxon>Rhodocyclus</taxon>
    </lineage>
</organism>
<proteinExistence type="predicted"/>
<dbReference type="OrthoDB" id="9076234at2"/>